<feature type="compositionally biased region" description="Polar residues" evidence="1">
    <location>
        <begin position="181"/>
        <end position="194"/>
    </location>
</feature>
<evidence type="ECO:0000256" key="1">
    <source>
        <dbReference type="SAM" id="MobiDB-lite"/>
    </source>
</evidence>
<feature type="compositionally biased region" description="Basic residues" evidence="1">
    <location>
        <begin position="149"/>
        <end position="159"/>
    </location>
</feature>
<feature type="region of interest" description="Disordered" evidence="1">
    <location>
        <begin position="89"/>
        <end position="194"/>
    </location>
</feature>
<gene>
    <name evidence="2" type="ORF">GCK32_009136</name>
</gene>
<evidence type="ECO:0000313" key="2">
    <source>
        <dbReference type="EMBL" id="KAK5980209.1"/>
    </source>
</evidence>
<comment type="caution">
    <text evidence="2">The sequence shown here is derived from an EMBL/GenBank/DDBJ whole genome shotgun (WGS) entry which is preliminary data.</text>
</comment>
<accession>A0AAN8J2H4</accession>
<name>A0AAN8J2H4_TRICO</name>
<feature type="compositionally biased region" description="Basic and acidic residues" evidence="1">
    <location>
        <begin position="89"/>
        <end position="112"/>
    </location>
</feature>
<dbReference type="EMBL" id="WIXE01007689">
    <property type="protein sequence ID" value="KAK5980209.1"/>
    <property type="molecule type" value="Genomic_DNA"/>
</dbReference>
<proteinExistence type="predicted"/>
<feature type="compositionally biased region" description="Basic and acidic residues" evidence="1">
    <location>
        <begin position="137"/>
        <end position="148"/>
    </location>
</feature>
<sequence>VAEYYPDLLSNYSNSSGTISYETIITPRRQEHRELRQATEATVPKQHPYYLREVELLPPPLIPEVVEWDLVKRINKLLVSKEKSKKTVEVHRAEKGTMEQSKKVRSRIRSDFHSAGGISARGDLNTPGGTYEVESMGFRDHAGLDYKKRQQRYAAKKQSRPNFPKDPPAPQSRSYGPAAMSQDTLSDPPSSETS</sequence>
<reference evidence="2 3" key="1">
    <citation type="submission" date="2019-10" db="EMBL/GenBank/DDBJ databases">
        <title>Assembly and Annotation for the nematode Trichostrongylus colubriformis.</title>
        <authorList>
            <person name="Martin J."/>
        </authorList>
    </citation>
    <scope>NUCLEOTIDE SEQUENCE [LARGE SCALE GENOMIC DNA]</scope>
    <source>
        <strain evidence="2">G859</strain>
        <tissue evidence="2">Whole worm</tissue>
    </source>
</reference>
<dbReference type="AlphaFoldDB" id="A0AAN8J2H4"/>
<evidence type="ECO:0000313" key="3">
    <source>
        <dbReference type="Proteomes" id="UP001331761"/>
    </source>
</evidence>
<organism evidence="2 3">
    <name type="scientific">Trichostrongylus colubriformis</name>
    <name type="common">Black scour worm</name>
    <dbReference type="NCBI Taxonomy" id="6319"/>
    <lineage>
        <taxon>Eukaryota</taxon>
        <taxon>Metazoa</taxon>
        <taxon>Ecdysozoa</taxon>
        <taxon>Nematoda</taxon>
        <taxon>Chromadorea</taxon>
        <taxon>Rhabditida</taxon>
        <taxon>Rhabditina</taxon>
        <taxon>Rhabditomorpha</taxon>
        <taxon>Strongyloidea</taxon>
        <taxon>Trichostrongylidae</taxon>
        <taxon>Trichostrongylus</taxon>
    </lineage>
</organism>
<keyword evidence="3" id="KW-1185">Reference proteome</keyword>
<feature type="non-terminal residue" evidence="2">
    <location>
        <position position="1"/>
    </location>
</feature>
<protein>
    <submittedName>
        <fullName evidence="2">Uncharacterized protein</fullName>
    </submittedName>
</protein>
<dbReference type="Proteomes" id="UP001331761">
    <property type="component" value="Unassembled WGS sequence"/>
</dbReference>